<gene>
    <name evidence="1" type="ORF">GALL_221410</name>
</gene>
<sequence>MPRPRQLDLLDRPSGRTAIITASGFVLDLAAPDADGLPVEDIARALAYQPRWCGATRQFYSVAEHSVLVSHLVPDDFAYHGLWHDCVEAISGDWPSPLKVHLGRDMLRRKLAPLEAAFERRFGFRGHLIEVKKADLVAMATELRDLLPPAWMDWGHLPPPHPEPIRPIGPDAAFALFMQRHAALRHQAEAPGGPV</sequence>
<name>A0A1J5RVA1_9ZZZZ</name>
<proteinExistence type="predicted"/>
<dbReference type="SUPFAM" id="SSF109604">
    <property type="entry name" value="HD-domain/PDEase-like"/>
    <property type="match status" value="1"/>
</dbReference>
<accession>A0A1J5RVA1</accession>
<evidence type="ECO:0000313" key="1">
    <source>
        <dbReference type="EMBL" id="OIQ95895.1"/>
    </source>
</evidence>
<organism evidence="1">
    <name type="scientific">mine drainage metagenome</name>
    <dbReference type="NCBI Taxonomy" id="410659"/>
    <lineage>
        <taxon>unclassified sequences</taxon>
        <taxon>metagenomes</taxon>
        <taxon>ecological metagenomes</taxon>
    </lineage>
</organism>
<protein>
    <recommendedName>
        <fullName evidence="2">Hydrolase</fullName>
    </recommendedName>
</protein>
<comment type="caution">
    <text evidence="1">The sequence shown here is derived from an EMBL/GenBank/DDBJ whole genome shotgun (WGS) entry which is preliminary data.</text>
</comment>
<dbReference type="Gene3D" id="1.10.3210.10">
    <property type="entry name" value="Hypothetical protein af1432"/>
    <property type="match status" value="1"/>
</dbReference>
<reference evidence="1" key="1">
    <citation type="submission" date="2016-10" db="EMBL/GenBank/DDBJ databases">
        <title>Sequence of Gallionella enrichment culture.</title>
        <authorList>
            <person name="Poehlein A."/>
            <person name="Muehling M."/>
            <person name="Daniel R."/>
        </authorList>
    </citation>
    <scope>NUCLEOTIDE SEQUENCE</scope>
</reference>
<evidence type="ECO:0008006" key="2">
    <source>
        <dbReference type="Google" id="ProtNLM"/>
    </source>
</evidence>
<dbReference type="AlphaFoldDB" id="A0A1J5RVA1"/>
<dbReference type="EMBL" id="MLJW01000158">
    <property type="protein sequence ID" value="OIQ95895.1"/>
    <property type="molecule type" value="Genomic_DNA"/>
</dbReference>